<feature type="transmembrane region" description="Helical" evidence="9">
    <location>
        <begin position="344"/>
        <end position="361"/>
    </location>
</feature>
<dbReference type="GO" id="GO:0005886">
    <property type="term" value="C:plasma membrane"/>
    <property type="evidence" value="ECO:0007669"/>
    <property type="project" value="TreeGrafter"/>
</dbReference>
<evidence type="ECO:0000256" key="5">
    <source>
        <dbReference type="ARBA" id="ARBA00022919"/>
    </source>
</evidence>
<protein>
    <recommendedName>
        <fullName evidence="10">Sphingomyelin synthase-like domain-containing protein</fullName>
    </recommendedName>
</protein>
<evidence type="ECO:0000256" key="8">
    <source>
        <dbReference type="ARBA" id="ARBA00023136"/>
    </source>
</evidence>
<feature type="domain" description="Sphingomyelin synthase-like" evidence="10">
    <location>
        <begin position="274"/>
        <end position="359"/>
    </location>
</feature>
<feature type="transmembrane region" description="Helical" evidence="9">
    <location>
        <begin position="112"/>
        <end position="135"/>
    </location>
</feature>
<comment type="caution">
    <text evidence="11">The sequence shown here is derived from an EMBL/GenBank/DDBJ whole genome shotgun (WGS) entry which is preliminary data.</text>
</comment>
<evidence type="ECO:0000256" key="6">
    <source>
        <dbReference type="ARBA" id="ARBA00022989"/>
    </source>
</evidence>
<dbReference type="InterPro" id="IPR045221">
    <property type="entry name" value="Sphingomyelin_synth-like"/>
</dbReference>
<organism evidence="11 12">
    <name type="scientific">Peronospora matthiolae</name>
    <dbReference type="NCBI Taxonomy" id="2874970"/>
    <lineage>
        <taxon>Eukaryota</taxon>
        <taxon>Sar</taxon>
        <taxon>Stramenopiles</taxon>
        <taxon>Oomycota</taxon>
        <taxon>Peronosporomycetes</taxon>
        <taxon>Peronosporales</taxon>
        <taxon>Peronosporaceae</taxon>
        <taxon>Peronospora</taxon>
    </lineage>
</organism>
<dbReference type="GO" id="GO:0046513">
    <property type="term" value="P:ceramide biosynthetic process"/>
    <property type="evidence" value="ECO:0007669"/>
    <property type="project" value="TreeGrafter"/>
</dbReference>
<dbReference type="Proteomes" id="UP001162060">
    <property type="component" value="Unassembled WGS sequence"/>
</dbReference>
<dbReference type="Pfam" id="PF14360">
    <property type="entry name" value="PAP2_C"/>
    <property type="match status" value="1"/>
</dbReference>
<dbReference type="PANTHER" id="PTHR21290:SF25">
    <property type="entry name" value="SPHINGOMYELIN SYNTHASE-RELATED PROTEIN 1"/>
    <property type="match status" value="1"/>
</dbReference>
<feature type="transmembrane region" description="Helical" evidence="9">
    <location>
        <begin position="320"/>
        <end position="338"/>
    </location>
</feature>
<accession>A0AAV1TJS3</accession>
<dbReference type="EMBL" id="CAKLBY020000053">
    <property type="protein sequence ID" value="CAK7921098.1"/>
    <property type="molecule type" value="Genomic_DNA"/>
</dbReference>
<name>A0AAV1TJS3_9STRA</name>
<sequence>MASWTDYCRSHFYAMKARPVSAFDPSGFLIIVSFCLLLVGVVAATTRALVSRHGLVLRSRVEKNLQDMSLYVSDQRHRVGENLLYIKGRAIDHSGRQGFITEMLSYAYLSRLAFSLSIFAIASYLNTLAAVIAGWRTPNVVILNLTMERTDLKTLPDLGHDLFKFVMTKIYGQTTYIEWFDLPDEFLAAVGALTSLIFILHPRRLLIIRRFCFIFAIINLMRACCVAVTSLPDASPMCISQFDTERGNYKLLPVFPKAFFRAWKVLIRPSQHITCGDMVFSGHAVFLVLCCMFAGTYCVRSELNTPFTRRFPCVLWMIRYYTYIMSAFGIFAIVGTRLHYTLDVLIAIYITMQVWLTYHWLMKHPENTFVLISWLEHAEVHLVDQNAYHKARRSGSQSGRADKID</sequence>
<evidence type="ECO:0000259" key="10">
    <source>
        <dbReference type="Pfam" id="PF14360"/>
    </source>
</evidence>
<evidence type="ECO:0000256" key="1">
    <source>
        <dbReference type="ARBA" id="ARBA00004141"/>
    </source>
</evidence>
<evidence type="ECO:0000256" key="3">
    <source>
        <dbReference type="ARBA" id="ARBA00022679"/>
    </source>
</evidence>
<evidence type="ECO:0000313" key="12">
    <source>
        <dbReference type="Proteomes" id="UP001162060"/>
    </source>
</evidence>
<comment type="similarity">
    <text evidence="2">Belongs to the sphingomyelin synthase family.</text>
</comment>
<keyword evidence="3" id="KW-0808">Transferase</keyword>
<evidence type="ECO:0000256" key="7">
    <source>
        <dbReference type="ARBA" id="ARBA00023098"/>
    </source>
</evidence>
<keyword evidence="7" id="KW-0443">Lipid metabolism</keyword>
<reference evidence="11" key="1">
    <citation type="submission" date="2024-01" db="EMBL/GenBank/DDBJ databases">
        <authorList>
            <person name="Webb A."/>
        </authorList>
    </citation>
    <scope>NUCLEOTIDE SEQUENCE</scope>
    <source>
        <strain evidence="11">Pm1</strain>
    </source>
</reference>
<feature type="transmembrane region" description="Helical" evidence="9">
    <location>
        <begin position="211"/>
        <end position="231"/>
    </location>
</feature>
<evidence type="ECO:0000313" key="11">
    <source>
        <dbReference type="EMBL" id="CAK7921098.1"/>
    </source>
</evidence>
<keyword evidence="5" id="KW-0746">Sphingolipid metabolism</keyword>
<dbReference type="AlphaFoldDB" id="A0AAV1TJS3"/>
<feature type="transmembrane region" description="Helical" evidence="9">
    <location>
        <begin position="278"/>
        <end position="299"/>
    </location>
</feature>
<dbReference type="PANTHER" id="PTHR21290">
    <property type="entry name" value="SPHINGOMYELIN SYNTHETASE"/>
    <property type="match status" value="1"/>
</dbReference>
<evidence type="ECO:0000256" key="4">
    <source>
        <dbReference type="ARBA" id="ARBA00022692"/>
    </source>
</evidence>
<keyword evidence="6 9" id="KW-1133">Transmembrane helix</keyword>
<gene>
    <name evidence="11" type="ORF">PM001_LOCUS6986</name>
</gene>
<dbReference type="GO" id="GO:0005789">
    <property type="term" value="C:endoplasmic reticulum membrane"/>
    <property type="evidence" value="ECO:0007669"/>
    <property type="project" value="TreeGrafter"/>
</dbReference>
<dbReference type="GO" id="GO:0047493">
    <property type="term" value="F:ceramide cholinephosphotransferase activity"/>
    <property type="evidence" value="ECO:0007669"/>
    <property type="project" value="TreeGrafter"/>
</dbReference>
<feature type="transmembrane region" description="Helical" evidence="9">
    <location>
        <begin position="28"/>
        <end position="50"/>
    </location>
</feature>
<keyword evidence="8 9" id="KW-0472">Membrane</keyword>
<proteinExistence type="inferred from homology"/>
<evidence type="ECO:0000256" key="9">
    <source>
        <dbReference type="SAM" id="Phobius"/>
    </source>
</evidence>
<feature type="transmembrane region" description="Helical" evidence="9">
    <location>
        <begin position="186"/>
        <end position="202"/>
    </location>
</feature>
<dbReference type="InterPro" id="IPR025749">
    <property type="entry name" value="Sphingomyelin_synth-like_dom"/>
</dbReference>
<comment type="subcellular location">
    <subcellularLocation>
        <location evidence="1">Membrane</location>
        <topology evidence="1">Multi-pass membrane protein</topology>
    </subcellularLocation>
</comment>
<evidence type="ECO:0000256" key="2">
    <source>
        <dbReference type="ARBA" id="ARBA00005441"/>
    </source>
</evidence>
<keyword evidence="4 9" id="KW-0812">Transmembrane</keyword>
<dbReference type="GO" id="GO:0000139">
    <property type="term" value="C:Golgi membrane"/>
    <property type="evidence" value="ECO:0007669"/>
    <property type="project" value="TreeGrafter"/>
</dbReference>
<dbReference type="GO" id="GO:0033188">
    <property type="term" value="F:sphingomyelin synthase activity"/>
    <property type="evidence" value="ECO:0007669"/>
    <property type="project" value="TreeGrafter"/>
</dbReference>